<dbReference type="RefSeq" id="XP_016763718.1">
    <property type="nucleotide sequence ID" value="XM_016901106.1"/>
</dbReference>
<accession>M3B6Z6</accession>
<evidence type="ECO:0000313" key="1">
    <source>
        <dbReference type="EMBL" id="EMF15597.1"/>
    </source>
</evidence>
<dbReference type="GeneID" id="27898243"/>
<gene>
    <name evidence="1" type="ORF">SEPMUDRAFT_114685</name>
</gene>
<organism evidence="1 2">
    <name type="scientific">Sphaerulina musiva (strain SO2202)</name>
    <name type="common">Poplar stem canker fungus</name>
    <name type="synonym">Septoria musiva</name>
    <dbReference type="NCBI Taxonomy" id="692275"/>
    <lineage>
        <taxon>Eukaryota</taxon>
        <taxon>Fungi</taxon>
        <taxon>Dikarya</taxon>
        <taxon>Ascomycota</taxon>
        <taxon>Pezizomycotina</taxon>
        <taxon>Dothideomycetes</taxon>
        <taxon>Dothideomycetidae</taxon>
        <taxon>Mycosphaerellales</taxon>
        <taxon>Mycosphaerellaceae</taxon>
        <taxon>Sphaerulina</taxon>
    </lineage>
</organism>
<evidence type="ECO:0000313" key="2">
    <source>
        <dbReference type="Proteomes" id="UP000016931"/>
    </source>
</evidence>
<name>M3B6Z6_SPHMS</name>
<dbReference type="Proteomes" id="UP000016931">
    <property type="component" value="Unassembled WGS sequence"/>
</dbReference>
<reference evidence="1 2" key="1">
    <citation type="journal article" date="2012" name="PLoS Pathog.">
        <title>Diverse lifestyles and strategies of plant pathogenesis encoded in the genomes of eighteen Dothideomycetes fungi.</title>
        <authorList>
            <person name="Ohm R.A."/>
            <person name="Feau N."/>
            <person name="Henrissat B."/>
            <person name="Schoch C.L."/>
            <person name="Horwitz B.A."/>
            <person name="Barry K.W."/>
            <person name="Condon B.J."/>
            <person name="Copeland A.C."/>
            <person name="Dhillon B."/>
            <person name="Glaser F."/>
            <person name="Hesse C.N."/>
            <person name="Kosti I."/>
            <person name="LaButti K."/>
            <person name="Lindquist E.A."/>
            <person name="Lucas S."/>
            <person name="Salamov A.A."/>
            <person name="Bradshaw R.E."/>
            <person name="Ciuffetti L."/>
            <person name="Hamelin R.C."/>
            <person name="Kema G.H.J."/>
            <person name="Lawrence C."/>
            <person name="Scott J.A."/>
            <person name="Spatafora J.W."/>
            <person name="Turgeon B.G."/>
            <person name="de Wit P.J.G.M."/>
            <person name="Zhong S."/>
            <person name="Goodwin S.B."/>
            <person name="Grigoriev I.V."/>
        </authorList>
    </citation>
    <scope>NUCLEOTIDE SEQUENCE [LARGE SCALE GENOMIC DNA]</scope>
    <source>
        <strain evidence="1 2">SO2202</strain>
    </source>
</reference>
<dbReference type="HOGENOM" id="CLU_2211621_0_0_1"/>
<protein>
    <submittedName>
        <fullName evidence="1">Uncharacterized protein</fullName>
    </submittedName>
</protein>
<dbReference type="EMBL" id="KB456261">
    <property type="protein sequence ID" value="EMF15597.1"/>
    <property type="molecule type" value="Genomic_DNA"/>
</dbReference>
<sequence length="107" mass="12179">MIVYAPQTAFGTVDNLKVPHLPKPAATVLGYFERNCNLLDLWALPPRGANAILRGIRDPCDYGGISQLVLAALDMDMDMVYKLKWKWKYLGRKGWNDVRSAPRPMRF</sequence>
<keyword evidence="2" id="KW-1185">Reference proteome</keyword>
<proteinExistence type="predicted"/>
<dbReference type="AlphaFoldDB" id="M3B6Z6"/>